<protein>
    <submittedName>
        <fullName evidence="1">Uncharacterized protein</fullName>
    </submittedName>
</protein>
<reference evidence="1 2" key="1">
    <citation type="journal article" date="2013" name="Nat. Genet.">
        <title>The high-quality draft genome of peach (Prunus persica) identifies unique patterns of genetic diversity, domestication and genome evolution.</title>
        <authorList>
            <consortium name="International Peach Genome Initiative"/>
            <person name="Verde I."/>
            <person name="Abbott A.G."/>
            <person name="Scalabrin S."/>
            <person name="Jung S."/>
            <person name="Shu S."/>
            <person name="Marroni F."/>
            <person name="Zhebentyayeva T."/>
            <person name="Dettori M.T."/>
            <person name="Grimwood J."/>
            <person name="Cattonaro F."/>
            <person name="Zuccolo A."/>
            <person name="Rossini L."/>
            <person name="Jenkins J."/>
            <person name="Vendramin E."/>
            <person name="Meisel L.A."/>
            <person name="Decroocq V."/>
            <person name="Sosinski B."/>
            <person name="Prochnik S."/>
            <person name="Mitros T."/>
            <person name="Policriti A."/>
            <person name="Cipriani G."/>
            <person name="Dondini L."/>
            <person name="Ficklin S."/>
            <person name="Goodstein D.M."/>
            <person name="Xuan P."/>
            <person name="Del Fabbro C."/>
            <person name="Aramini V."/>
            <person name="Copetti D."/>
            <person name="Gonzalez S."/>
            <person name="Horner D.S."/>
            <person name="Falchi R."/>
            <person name="Lucas S."/>
            <person name="Mica E."/>
            <person name="Maldonado J."/>
            <person name="Lazzari B."/>
            <person name="Bielenberg D."/>
            <person name="Pirona R."/>
            <person name="Miculan M."/>
            <person name="Barakat A."/>
            <person name="Testolin R."/>
            <person name="Stella A."/>
            <person name="Tartarini S."/>
            <person name="Tonutti P."/>
            <person name="Arus P."/>
            <person name="Orellana A."/>
            <person name="Wells C."/>
            <person name="Main D."/>
            <person name="Vizzotto G."/>
            <person name="Silva H."/>
            <person name="Salamini F."/>
            <person name="Schmutz J."/>
            <person name="Morgante M."/>
            <person name="Rokhsar D.S."/>
        </authorList>
    </citation>
    <scope>NUCLEOTIDE SEQUENCE [LARGE SCALE GENOMIC DNA]</scope>
    <source>
        <strain evidence="2">cv. Nemared</strain>
    </source>
</reference>
<dbReference type="Gramene" id="ONH90022">
    <property type="protein sequence ID" value="ONH90022"/>
    <property type="gene ID" value="PRUPE_8G030500"/>
</dbReference>
<sequence>MSSWHLLGRQAIDASLYLIYACCLLDYFQKDISNISPLQSFLVDVALAKPLRTDSWHCLIRMKRTQSSTGKPYAFCMDPLPHCLHEVGDVEKADNPTFYGRFCYYFILRGLTDSMRYLLAELHASIQAKLFIMLL</sequence>
<evidence type="ECO:0000313" key="2">
    <source>
        <dbReference type="Proteomes" id="UP000006882"/>
    </source>
</evidence>
<gene>
    <name evidence="1" type="ORF">PRUPE_8G030500</name>
</gene>
<proteinExistence type="predicted"/>
<organism evidence="1 2">
    <name type="scientific">Prunus persica</name>
    <name type="common">Peach</name>
    <name type="synonym">Amygdalus persica</name>
    <dbReference type="NCBI Taxonomy" id="3760"/>
    <lineage>
        <taxon>Eukaryota</taxon>
        <taxon>Viridiplantae</taxon>
        <taxon>Streptophyta</taxon>
        <taxon>Embryophyta</taxon>
        <taxon>Tracheophyta</taxon>
        <taxon>Spermatophyta</taxon>
        <taxon>Magnoliopsida</taxon>
        <taxon>eudicotyledons</taxon>
        <taxon>Gunneridae</taxon>
        <taxon>Pentapetalae</taxon>
        <taxon>rosids</taxon>
        <taxon>fabids</taxon>
        <taxon>Rosales</taxon>
        <taxon>Rosaceae</taxon>
        <taxon>Amygdaloideae</taxon>
        <taxon>Amygdaleae</taxon>
        <taxon>Prunus</taxon>
    </lineage>
</organism>
<name>A0A251MS15_PRUPE</name>
<evidence type="ECO:0000313" key="1">
    <source>
        <dbReference type="EMBL" id="ONH90022.1"/>
    </source>
</evidence>
<dbReference type="AlphaFoldDB" id="A0A251MS15"/>
<keyword evidence="2" id="KW-1185">Reference proteome</keyword>
<dbReference type="Proteomes" id="UP000006882">
    <property type="component" value="Chromosome G8"/>
</dbReference>
<dbReference type="EMBL" id="CM007658">
    <property type="protein sequence ID" value="ONH90022.1"/>
    <property type="molecule type" value="Genomic_DNA"/>
</dbReference>
<accession>A0A251MS15</accession>